<keyword evidence="3" id="KW-1185">Reference proteome</keyword>
<gene>
    <name evidence="2" type="ORF">LUZ61_005590</name>
</gene>
<name>A0AAD5ZPX6_9POAL</name>
<accession>A0AAD5ZPX6</accession>
<feature type="transmembrane region" description="Helical" evidence="1">
    <location>
        <begin position="21"/>
        <end position="44"/>
    </location>
</feature>
<organism evidence="2 3">
    <name type="scientific">Rhynchospora tenuis</name>
    <dbReference type="NCBI Taxonomy" id="198213"/>
    <lineage>
        <taxon>Eukaryota</taxon>
        <taxon>Viridiplantae</taxon>
        <taxon>Streptophyta</taxon>
        <taxon>Embryophyta</taxon>
        <taxon>Tracheophyta</taxon>
        <taxon>Spermatophyta</taxon>
        <taxon>Magnoliopsida</taxon>
        <taxon>Liliopsida</taxon>
        <taxon>Poales</taxon>
        <taxon>Cyperaceae</taxon>
        <taxon>Cyperoideae</taxon>
        <taxon>Rhynchosporeae</taxon>
        <taxon>Rhynchospora</taxon>
    </lineage>
</organism>
<keyword evidence="1" id="KW-0812">Transmembrane</keyword>
<dbReference type="PANTHER" id="PTHR46610:SF20">
    <property type="entry name" value="OS05G0181300 PROTEIN"/>
    <property type="match status" value="1"/>
</dbReference>
<dbReference type="Pfam" id="PF20100">
    <property type="entry name" value="DUF6490"/>
    <property type="match status" value="1"/>
</dbReference>
<keyword evidence="1" id="KW-0472">Membrane</keyword>
<evidence type="ECO:0000313" key="2">
    <source>
        <dbReference type="EMBL" id="KAJ3701885.1"/>
    </source>
</evidence>
<dbReference type="Proteomes" id="UP001210211">
    <property type="component" value="Unassembled WGS sequence"/>
</dbReference>
<dbReference type="EMBL" id="JAMRDG010000001">
    <property type="protein sequence ID" value="KAJ3701885.1"/>
    <property type="molecule type" value="Genomic_DNA"/>
</dbReference>
<proteinExistence type="predicted"/>
<dbReference type="InterPro" id="IPR045501">
    <property type="entry name" value="DUF6490"/>
</dbReference>
<dbReference type="AlphaFoldDB" id="A0AAD5ZPX6"/>
<keyword evidence="1" id="KW-1133">Transmembrane helix</keyword>
<feature type="transmembrane region" description="Helical" evidence="1">
    <location>
        <begin position="109"/>
        <end position="129"/>
    </location>
</feature>
<feature type="transmembrane region" description="Helical" evidence="1">
    <location>
        <begin position="50"/>
        <end position="71"/>
    </location>
</feature>
<evidence type="ECO:0000313" key="3">
    <source>
        <dbReference type="Proteomes" id="UP001210211"/>
    </source>
</evidence>
<comment type="caution">
    <text evidence="2">The sequence shown here is derived from an EMBL/GenBank/DDBJ whole genome shotgun (WGS) entry which is preliminary data.</text>
</comment>
<evidence type="ECO:0000256" key="1">
    <source>
        <dbReference type="SAM" id="Phobius"/>
    </source>
</evidence>
<dbReference type="PANTHER" id="PTHR46610">
    <property type="entry name" value="OS05G0181300 PROTEIN"/>
    <property type="match status" value="1"/>
</dbReference>
<feature type="transmembrane region" description="Helical" evidence="1">
    <location>
        <begin position="83"/>
        <end position="103"/>
    </location>
</feature>
<reference evidence="2 3" key="1">
    <citation type="journal article" date="2022" name="Cell">
        <title>Repeat-based holocentromeres influence genome architecture and karyotype evolution.</title>
        <authorList>
            <person name="Hofstatter P.G."/>
            <person name="Thangavel G."/>
            <person name="Lux T."/>
            <person name="Neumann P."/>
            <person name="Vondrak T."/>
            <person name="Novak P."/>
            <person name="Zhang M."/>
            <person name="Costa L."/>
            <person name="Castellani M."/>
            <person name="Scott A."/>
            <person name="Toegelov H."/>
            <person name="Fuchs J."/>
            <person name="Mata-Sucre Y."/>
            <person name="Dias Y."/>
            <person name="Vanzela A.L.L."/>
            <person name="Huettel B."/>
            <person name="Almeida C.C.S."/>
            <person name="Simkova H."/>
            <person name="Souza G."/>
            <person name="Pedrosa-Harand A."/>
            <person name="Macas J."/>
            <person name="Mayer K.F.X."/>
            <person name="Houben A."/>
            <person name="Marques A."/>
        </authorList>
    </citation>
    <scope>NUCLEOTIDE SEQUENCE [LARGE SCALE GENOMIC DNA]</scope>
    <source>
        <strain evidence="2">RhyTen1mFocal</strain>
    </source>
</reference>
<sequence length="152" mass="17189">MKNQRTASDVKPVDHKLDFTCAWLPIAGLVFLLINSCVAIYRSWEDPWSIAYILVSLVDLFVLFYILRVFERTPRDSSLRGKLKAAVWFLTTLLTIMFSYRIGAVVPPAIAITAWSMAVATILGGYYAFFIYKESDGHQVAGTKEDKNTSRN</sequence>
<protein>
    <submittedName>
        <fullName evidence="2">Uncharacterized protein</fullName>
    </submittedName>
</protein>